<evidence type="ECO:0000259" key="1">
    <source>
        <dbReference type="Pfam" id="PF06094"/>
    </source>
</evidence>
<evidence type="ECO:0000313" key="4">
    <source>
        <dbReference type="Proteomes" id="UP000663828"/>
    </source>
</evidence>
<keyword evidence="4" id="KW-1185">Reference proteome</keyword>
<dbReference type="SUPFAM" id="SSF110857">
    <property type="entry name" value="Gamma-glutamyl cyclotransferase-like"/>
    <property type="match status" value="1"/>
</dbReference>
<accession>A0A816B9Q3</accession>
<dbReference type="EMBL" id="CAJNOR010006948">
    <property type="protein sequence ID" value="CAF1607437.1"/>
    <property type="molecule type" value="Genomic_DNA"/>
</dbReference>
<evidence type="ECO:0000313" key="2">
    <source>
        <dbReference type="EMBL" id="CAF1345328.1"/>
    </source>
</evidence>
<dbReference type="InterPro" id="IPR013024">
    <property type="entry name" value="GGCT-like"/>
</dbReference>
<dbReference type="CDD" id="cd06661">
    <property type="entry name" value="GGCT_like"/>
    <property type="match status" value="1"/>
</dbReference>
<dbReference type="InterPro" id="IPR036568">
    <property type="entry name" value="GGCT-like_sf"/>
</dbReference>
<gene>
    <name evidence="2" type="ORF">EDS130_LOCUS32969</name>
    <name evidence="3" type="ORF">XAT740_LOCUS48451</name>
</gene>
<feature type="domain" description="Gamma-glutamylcyclotransferase AIG2-like" evidence="1">
    <location>
        <begin position="16"/>
        <end position="140"/>
    </location>
</feature>
<name>A0A816B9Q3_ADIRI</name>
<evidence type="ECO:0000313" key="3">
    <source>
        <dbReference type="EMBL" id="CAF1607437.1"/>
    </source>
</evidence>
<dbReference type="OrthoDB" id="9979546at2759"/>
<dbReference type="Proteomes" id="UP000663828">
    <property type="component" value="Unassembled WGS sequence"/>
</dbReference>
<dbReference type="Gene3D" id="3.10.490.10">
    <property type="entry name" value="Gamma-glutamyl cyclotransferase-like"/>
    <property type="match status" value="1"/>
</dbReference>
<organism evidence="3 4">
    <name type="scientific">Adineta ricciae</name>
    <name type="common">Rotifer</name>
    <dbReference type="NCBI Taxonomy" id="249248"/>
    <lineage>
        <taxon>Eukaryota</taxon>
        <taxon>Metazoa</taxon>
        <taxon>Spiralia</taxon>
        <taxon>Gnathifera</taxon>
        <taxon>Rotifera</taxon>
        <taxon>Eurotatoria</taxon>
        <taxon>Bdelloidea</taxon>
        <taxon>Adinetida</taxon>
        <taxon>Adinetidae</taxon>
        <taxon>Adineta</taxon>
    </lineage>
</organism>
<dbReference type="Pfam" id="PF06094">
    <property type="entry name" value="GGACT"/>
    <property type="match status" value="1"/>
</dbReference>
<comment type="caution">
    <text evidence="3">The sequence shown here is derived from an EMBL/GenBank/DDBJ whole genome shotgun (WGS) entry which is preliminary data.</text>
</comment>
<sequence length="145" mass="16523">MSTDLKQPSTIELLATYGTLRDDNDTDAPWAKNFTNDISLAITGKLAGYQLFAHSSLTYPFAIYTGNSSDRIVVRLLGWPSREQFAQKIIQADSIEGDDYERKIVEVLVNDNEMKHAYIYVPKLKVPDQSWIRIPSGDWLRRPSK</sequence>
<dbReference type="InterPro" id="IPR009288">
    <property type="entry name" value="AIG2-like_dom"/>
</dbReference>
<reference evidence="3" key="1">
    <citation type="submission" date="2021-02" db="EMBL/GenBank/DDBJ databases">
        <authorList>
            <person name="Nowell W R."/>
        </authorList>
    </citation>
    <scope>NUCLEOTIDE SEQUENCE</scope>
</reference>
<dbReference type="AlphaFoldDB" id="A0A816B9Q3"/>
<proteinExistence type="predicted"/>
<dbReference type="Proteomes" id="UP000663852">
    <property type="component" value="Unassembled WGS sequence"/>
</dbReference>
<protein>
    <recommendedName>
        <fullName evidence="1">Gamma-glutamylcyclotransferase AIG2-like domain-containing protein</fullName>
    </recommendedName>
</protein>
<dbReference type="EMBL" id="CAJNOJ010000258">
    <property type="protein sequence ID" value="CAF1345328.1"/>
    <property type="molecule type" value="Genomic_DNA"/>
</dbReference>